<sequence>MNNNKKFKAYAVFKNGKREQINADSIVVEVESGKSLEIDLCSHDYALGGLSIVTPPYDARDNLEEDEWPIFTIRPGASNQIELFLNRPSELKR</sequence>
<dbReference type="EMBL" id="JBHUII010000004">
    <property type="protein sequence ID" value="MFD2205585.1"/>
    <property type="molecule type" value="Genomic_DNA"/>
</dbReference>
<evidence type="ECO:0000313" key="1">
    <source>
        <dbReference type="EMBL" id="MFD2205585.1"/>
    </source>
</evidence>
<keyword evidence="2" id="KW-1185">Reference proteome</keyword>
<dbReference type="Proteomes" id="UP001597294">
    <property type="component" value="Unassembled WGS sequence"/>
</dbReference>
<proteinExistence type="predicted"/>
<gene>
    <name evidence="1" type="ORF">ACFSKO_08190</name>
</gene>
<evidence type="ECO:0008006" key="3">
    <source>
        <dbReference type="Google" id="ProtNLM"/>
    </source>
</evidence>
<comment type="caution">
    <text evidence="1">The sequence shown here is derived from an EMBL/GenBank/DDBJ whole genome shotgun (WGS) entry which is preliminary data.</text>
</comment>
<accession>A0ABW5BL33</accession>
<organism evidence="1 2">
    <name type="scientific">Kiloniella antarctica</name>
    <dbReference type="NCBI Taxonomy" id="1550907"/>
    <lineage>
        <taxon>Bacteria</taxon>
        <taxon>Pseudomonadati</taxon>
        <taxon>Pseudomonadota</taxon>
        <taxon>Alphaproteobacteria</taxon>
        <taxon>Rhodospirillales</taxon>
        <taxon>Kiloniellaceae</taxon>
        <taxon>Kiloniella</taxon>
    </lineage>
</organism>
<protein>
    <recommendedName>
        <fullName evidence="3">PilZ domain-containing protein</fullName>
    </recommendedName>
</protein>
<dbReference type="RefSeq" id="WP_380250340.1">
    <property type="nucleotide sequence ID" value="NZ_JBHUII010000004.1"/>
</dbReference>
<reference evidence="2" key="1">
    <citation type="journal article" date="2019" name="Int. J. Syst. Evol. Microbiol.">
        <title>The Global Catalogue of Microorganisms (GCM) 10K type strain sequencing project: providing services to taxonomists for standard genome sequencing and annotation.</title>
        <authorList>
            <consortium name="The Broad Institute Genomics Platform"/>
            <consortium name="The Broad Institute Genome Sequencing Center for Infectious Disease"/>
            <person name="Wu L."/>
            <person name="Ma J."/>
        </authorList>
    </citation>
    <scope>NUCLEOTIDE SEQUENCE [LARGE SCALE GENOMIC DNA]</scope>
    <source>
        <strain evidence="2">CGMCC 4.7192</strain>
    </source>
</reference>
<evidence type="ECO:0000313" key="2">
    <source>
        <dbReference type="Proteomes" id="UP001597294"/>
    </source>
</evidence>
<name>A0ABW5BL33_9PROT</name>